<keyword evidence="3" id="KW-1185">Reference proteome</keyword>
<dbReference type="EMBL" id="QUMQ01000001">
    <property type="protein sequence ID" value="REF98487.1"/>
    <property type="molecule type" value="Genomic_DNA"/>
</dbReference>
<protein>
    <submittedName>
        <fullName evidence="2">Uncharacterized protein</fullName>
    </submittedName>
</protein>
<feature type="transmembrane region" description="Helical" evidence="1">
    <location>
        <begin position="139"/>
        <end position="158"/>
    </location>
</feature>
<feature type="transmembrane region" description="Helical" evidence="1">
    <location>
        <begin position="75"/>
        <end position="94"/>
    </location>
</feature>
<feature type="transmembrane region" description="Helical" evidence="1">
    <location>
        <begin position="233"/>
        <end position="250"/>
    </location>
</feature>
<organism evidence="2 3">
    <name type="scientific">Asanoa ferruginea</name>
    <dbReference type="NCBI Taxonomy" id="53367"/>
    <lineage>
        <taxon>Bacteria</taxon>
        <taxon>Bacillati</taxon>
        <taxon>Actinomycetota</taxon>
        <taxon>Actinomycetes</taxon>
        <taxon>Micromonosporales</taxon>
        <taxon>Micromonosporaceae</taxon>
        <taxon>Asanoa</taxon>
    </lineage>
</organism>
<dbReference type="AlphaFoldDB" id="A0A3D9ZMP9"/>
<dbReference type="RefSeq" id="WP_116069766.1">
    <property type="nucleotide sequence ID" value="NZ_BONB01000085.1"/>
</dbReference>
<feature type="transmembrane region" description="Helical" evidence="1">
    <location>
        <begin position="210"/>
        <end position="227"/>
    </location>
</feature>
<dbReference type="Proteomes" id="UP000256913">
    <property type="component" value="Unassembled WGS sequence"/>
</dbReference>
<reference evidence="2 3" key="1">
    <citation type="submission" date="2018-08" db="EMBL/GenBank/DDBJ databases">
        <title>Sequencing the genomes of 1000 actinobacteria strains.</title>
        <authorList>
            <person name="Klenk H.-P."/>
        </authorList>
    </citation>
    <scope>NUCLEOTIDE SEQUENCE [LARGE SCALE GENOMIC DNA]</scope>
    <source>
        <strain evidence="2 3">DSM 44099</strain>
    </source>
</reference>
<feature type="transmembrane region" description="Helical" evidence="1">
    <location>
        <begin position="178"/>
        <end position="198"/>
    </location>
</feature>
<comment type="caution">
    <text evidence="2">The sequence shown here is derived from an EMBL/GenBank/DDBJ whole genome shotgun (WGS) entry which is preliminary data.</text>
</comment>
<name>A0A3D9ZMP9_9ACTN</name>
<keyword evidence="1" id="KW-1133">Transmembrane helix</keyword>
<accession>A0A3D9ZMP9</accession>
<evidence type="ECO:0000313" key="2">
    <source>
        <dbReference type="EMBL" id="REF98487.1"/>
    </source>
</evidence>
<feature type="transmembrane region" description="Helical" evidence="1">
    <location>
        <begin position="288"/>
        <end position="308"/>
    </location>
</feature>
<evidence type="ECO:0000313" key="3">
    <source>
        <dbReference type="Proteomes" id="UP000256913"/>
    </source>
</evidence>
<keyword evidence="1" id="KW-0812">Transmembrane</keyword>
<feature type="transmembrane region" description="Helical" evidence="1">
    <location>
        <begin position="257"/>
        <end position="276"/>
    </location>
</feature>
<dbReference type="OrthoDB" id="3406023at2"/>
<evidence type="ECO:0000256" key="1">
    <source>
        <dbReference type="SAM" id="Phobius"/>
    </source>
</evidence>
<keyword evidence="1" id="KW-0472">Membrane</keyword>
<sequence>MSHDALEARYRRLLWAYPKRYRHERGAEMIGTLLEAAGPDQRRPTAREATILVLRGLQTRAGTHSAPAAGRGARGALRLAVLLLLAYAGAGSLAESGRVIPRMISQGVDYPSELIHPLVTVTCALALLAVAGGRYLLGLLATLGALAGTLVVTYFSLVGVDVVTGERYYPAIISVRDFVAGESTIWPMPLAALLLLPLLIRPAPGSRRPAFWLLAVPAAVVLLPTDYDTTTGLQPWATVAVLAGALLWVAVDARATIAAGVLLLPVILAWLWLSQFGAWDQPGSDASLWFWTVLSGALALLTAGTLRLRRQARV</sequence>
<proteinExistence type="predicted"/>
<gene>
    <name evidence="2" type="ORF">DFJ67_4505</name>
</gene>
<feature type="transmembrane region" description="Helical" evidence="1">
    <location>
        <begin position="114"/>
        <end position="132"/>
    </location>
</feature>